<name>A0A381PWN5_9ZZZZ</name>
<dbReference type="Pfam" id="PF02620">
    <property type="entry name" value="YceD"/>
    <property type="match status" value="1"/>
</dbReference>
<reference evidence="1" key="1">
    <citation type="submission" date="2018-05" db="EMBL/GenBank/DDBJ databases">
        <authorList>
            <person name="Lanie J.A."/>
            <person name="Ng W.-L."/>
            <person name="Kazmierczak K.M."/>
            <person name="Andrzejewski T.M."/>
            <person name="Davidsen T.M."/>
            <person name="Wayne K.J."/>
            <person name="Tettelin H."/>
            <person name="Glass J.I."/>
            <person name="Rusch D."/>
            <person name="Podicherti R."/>
            <person name="Tsui H.-C.T."/>
            <person name="Winkler M.E."/>
        </authorList>
    </citation>
    <scope>NUCLEOTIDE SEQUENCE</scope>
</reference>
<evidence type="ECO:0008006" key="2">
    <source>
        <dbReference type="Google" id="ProtNLM"/>
    </source>
</evidence>
<protein>
    <recommendedName>
        <fullName evidence="2">DUF177 domain-containing protein</fullName>
    </recommendedName>
</protein>
<dbReference type="AlphaFoldDB" id="A0A381PWN5"/>
<dbReference type="InterPro" id="IPR003772">
    <property type="entry name" value="YceD"/>
</dbReference>
<proteinExistence type="predicted"/>
<sequence length="173" mass="20413">MQFLTQYVINFGRLIEGRHEFQFQLKKKFFEHFDYDEFNSCKITVKVKVIKKRNLLELEFCSYGMINLNCHVSNEPFDYAHNSTMGLVVKFGSVYNNDNDEFLILPKGSHQLNISQQLFEMIVLSLPIKIIHPGIIDGSLKSDTLSRLKTYESNFKENSYKMDPRWEKLKDLK</sequence>
<evidence type="ECO:0000313" key="1">
    <source>
        <dbReference type="EMBL" id="SUZ70988.1"/>
    </source>
</evidence>
<dbReference type="EMBL" id="UINC01001107">
    <property type="protein sequence ID" value="SUZ70988.1"/>
    <property type="molecule type" value="Genomic_DNA"/>
</dbReference>
<organism evidence="1">
    <name type="scientific">marine metagenome</name>
    <dbReference type="NCBI Taxonomy" id="408172"/>
    <lineage>
        <taxon>unclassified sequences</taxon>
        <taxon>metagenomes</taxon>
        <taxon>ecological metagenomes</taxon>
    </lineage>
</organism>
<accession>A0A381PWN5</accession>
<gene>
    <name evidence="1" type="ORF">METZ01_LOCUS23842</name>
</gene>